<gene>
    <name evidence="1" type="ORF">FNW02_27620</name>
</gene>
<name>A0AA40T233_9NOST</name>
<organism evidence="1 2">
    <name type="scientific">Komarekiella delphini-convector SJRDD-AB1</name>
    <dbReference type="NCBI Taxonomy" id="2593771"/>
    <lineage>
        <taxon>Bacteria</taxon>
        <taxon>Bacillati</taxon>
        <taxon>Cyanobacteriota</taxon>
        <taxon>Cyanophyceae</taxon>
        <taxon>Nostocales</taxon>
        <taxon>Nostocaceae</taxon>
        <taxon>Komarekiella</taxon>
        <taxon>Komarekiella delphini-convector</taxon>
    </lineage>
</organism>
<evidence type="ECO:0000313" key="1">
    <source>
        <dbReference type="EMBL" id="MBD6619493.1"/>
    </source>
</evidence>
<sequence>MTDSIFKKLAAATVGTALIFAVGEIMPAQAAILIYDFSNTSKSLKGTFSFDQAAADDQEVTISEGLKLSATYGGQSYTEADDSLASVLTDFSGKIRNQGGLGLQFTPGTFEVYRENFIDRNDLTDTGVQFVTYTSVPEPTFMLGSCMFGLGLLLRKKIASSRP</sequence>
<dbReference type="AlphaFoldDB" id="A0AA40T233"/>
<evidence type="ECO:0000313" key="2">
    <source>
        <dbReference type="Proteomes" id="UP001165986"/>
    </source>
</evidence>
<accession>A0AA40T233</accession>
<comment type="caution">
    <text evidence="1">The sequence shown here is derived from an EMBL/GenBank/DDBJ whole genome shotgun (WGS) entry which is preliminary data.</text>
</comment>
<reference evidence="1" key="1">
    <citation type="submission" date="2019-07" db="EMBL/GenBank/DDBJ databases">
        <title>Toxilogical consequences of a new and cryptic species of cyanobacteria (Komarekiella delphini-convector) recovered from the epidermis of a bottlenose dolphin and 1500 ft. in the air.</title>
        <authorList>
            <person name="Brown A.O."/>
            <person name="Dvorak P."/>
            <person name="Villanueva C.D."/>
            <person name="Foss A.J."/>
            <person name="Garvey A.D."/>
            <person name="Gibson Q.A."/>
            <person name="Johansen J.R."/>
            <person name="Casamatta D.A."/>
        </authorList>
    </citation>
    <scope>NUCLEOTIDE SEQUENCE</scope>
    <source>
        <strain evidence="1">SJRDD-AB1</strain>
    </source>
</reference>
<dbReference type="EMBL" id="VJXY01000042">
    <property type="protein sequence ID" value="MBD6619493.1"/>
    <property type="molecule type" value="Genomic_DNA"/>
</dbReference>
<keyword evidence="2" id="KW-1185">Reference proteome</keyword>
<proteinExistence type="predicted"/>
<protein>
    <submittedName>
        <fullName evidence="1">PEP-CTERM sorting domain-containing protein</fullName>
    </submittedName>
</protein>
<dbReference type="Proteomes" id="UP001165986">
    <property type="component" value="Unassembled WGS sequence"/>
</dbReference>
<dbReference type="RefSeq" id="WP_191760690.1">
    <property type="nucleotide sequence ID" value="NZ_VJXY01000042.1"/>
</dbReference>